<evidence type="ECO:0000256" key="1">
    <source>
        <dbReference type="ARBA" id="ARBA00022737"/>
    </source>
</evidence>
<evidence type="ECO:0000313" key="3">
    <source>
        <dbReference type="Proteomes" id="UP000017836"/>
    </source>
</evidence>
<name>W1PW60_AMBTC</name>
<keyword evidence="3" id="KW-1185">Reference proteome</keyword>
<dbReference type="HOGENOM" id="CLU_175805_0_0_1"/>
<keyword evidence="1" id="KW-0677">Repeat</keyword>
<dbReference type="Pfam" id="PF13041">
    <property type="entry name" value="PPR_2"/>
    <property type="match status" value="1"/>
</dbReference>
<gene>
    <name evidence="2" type="ORF">AMTR_s00022p00150790</name>
</gene>
<organism evidence="2 3">
    <name type="scientific">Amborella trichopoda</name>
    <dbReference type="NCBI Taxonomy" id="13333"/>
    <lineage>
        <taxon>Eukaryota</taxon>
        <taxon>Viridiplantae</taxon>
        <taxon>Streptophyta</taxon>
        <taxon>Embryophyta</taxon>
        <taxon>Tracheophyta</taxon>
        <taxon>Spermatophyta</taxon>
        <taxon>Magnoliopsida</taxon>
        <taxon>Amborellales</taxon>
        <taxon>Amborellaceae</taxon>
        <taxon>Amborella</taxon>
    </lineage>
</organism>
<dbReference type="PANTHER" id="PTHR47594">
    <property type="entry name" value="PPR CONTAINING PLANT-LIKE PROTEIN"/>
    <property type="match status" value="1"/>
</dbReference>
<dbReference type="Gene3D" id="1.25.40.10">
    <property type="entry name" value="Tetratricopeptide repeat domain"/>
    <property type="match status" value="1"/>
</dbReference>
<evidence type="ECO:0008006" key="4">
    <source>
        <dbReference type="Google" id="ProtNLM"/>
    </source>
</evidence>
<sequence>MEALKRLNCFFSDLKMEILEGDIEGFNGLLRTFIECGMADAATECYHLIRKVQCEPDKSTFGILINGLESLGNCDFASKLMSEAEKYFGDLEFLEENEGTAVALTRS</sequence>
<dbReference type="GO" id="GO:0009658">
    <property type="term" value="P:chloroplast organization"/>
    <property type="evidence" value="ECO:0007669"/>
    <property type="project" value="InterPro"/>
</dbReference>
<dbReference type="InterPro" id="IPR002885">
    <property type="entry name" value="PPR_rpt"/>
</dbReference>
<dbReference type="GO" id="GO:0000373">
    <property type="term" value="P:Group II intron splicing"/>
    <property type="evidence" value="ECO:0007669"/>
    <property type="project" value="InterPro"/>
</dbReference>
<proteinExistence type="predicted"/>
<protein>
    <recommendedName>
        <fullName evidence="4">Pentacotripeptide-repeat region of PRORP domain-containing protein</fullName>
    </recommendedName>
</protein>
<dbReference type="OMA" id="ECGMADA"/>
<dbReference type="Gramene" id="ERN11550">
    <property type="protein sequence ID" value="ERN11550"/>
    <property type="gene ID" value="AMTR_s00022p00150790"/>
</dbReference>
<dbReference type="GO" id="GO:0003723">
    <property type="term" value="F:RNA binding"/>
    <property type="evidence" value="ECO:0007669"/>
    <property type="project" value="InterPro"/>
</dbReference>
<dbReference type="Proteomes" id="UP000017836">
    <property type="component" value="Unassembled WGS sequence"/>
</dbReference>
<dbReference type="PANTHER" id="PTHR47594:SF4">
    <property type="entry name" value="OS04G0475500 PROTEIN"/>
    <property type="match status" value="1"/>
</dbReference>
<dbReference type="AlphaFoldDB" id="W1PW60"/>
<evidence type="ECO:0000313" key="2">
    <source>
        <dbReference type="EMBL" id="ERN11550.1"/>
    </source>
</evidence>
<accession>W1PW60</accession>
<reference evidence="3" key="1">
    <citation type="journal article" date="2013" name="Science">
        <title>The Amborella genome and the evolution of flowering plants.</title>
        <authorList>
            <consortium name="Amborella Genome Project"/>
        </authorList>
    </citation>
    <scope>NUCLEOTIDE SEQUENCE [LARGE SCALE GENOMIC DNA]</scope>
</reference>
<dbReference type="InterPro" id="IPR011990">
    <property type="entry name" value="TPR-like_helical_dom_sf"/>
</dbReference>
<dbReference type="EMBL" id="KI392687">
    <property type="protein sequence ID" value="ERN11550.1"/>
    <property type="molecule type" value="Genomic_DNA"/>
</dbReference>
<dbReference type="InterPro" id="IPR044190">
    <property type="entry name" value="THA8-like"/>
</dbReference>